<proteinExistence type="predicted"/>
<evidence type="ECO:0000313" key="2">
    <source>
        <dbReference type="EMBL" id="KAJ7725160.1"/>
    </source>
</evidence>
<sequence length="639" mass="70474">MSSSRFSIDSSSMQSLYSAPRPAPRPYDAPCPQGVYPSPPPDFLVLPIIPPTDCRIFLSADDHSNTILPRVSIGSIGADHDMAIELCRTQVEGEQRCANCAEMDISCQFWEAGIPCPTCTILGIPDCANASAARFIDVLVRARDRYMLHERDILSALVRDGLMTPTKFEREYADTEHNYYAVVQGALSRFSINSSATKNLAFQGYRDLANSSQDAALLSRFITLGTEAHIHPSILLSERVEMRVKILIRIDYTSPPLLAATMMPNLAEPTMLSGSRNNMPSVTPPCLDKSQEDSVRTLFKSVRATKYEDPADQDAFLLAAARSVLHFRPQVASFAASSDIGECVFAIRTALVSNNIRLTTTPDPIISSISDFAGEIVRLRQTVRDRKRAQSEQLRAEEGVAARTARREALESAAKRELNKSDPDVVSIPSDDDPIAPHPSPLRVKSYTKSLQEESPSPSMPVCPTELLSPLLELEGMMYSLQMSSPRVLLASPSLPSQSLQAPVQIAKRPHHVHHANECVLRAPVTNGLPFNRGRSPTQKPLNLPLPTPAATPTKLSNVAVLVPRPLNRAHRPKYSYVDDWLASRQNFTANPVPRNTFFGDFSPSRNQLPRVKAKKVKRCFFCNAASHLCANCPLREID</sequence>
<feature type="compositionally biased region" description="Low complexity" evidence="1">
    <location>
        <begin position="1"/>
        <end position="15"/>
    </location>
</feature>
<dbReference type="Proteomes" id="UP001215598">
    <property type="component" value="Unassembled WGS sequence"/>
</dbReference>
<feature type="region of interest" description="Disordered" evidence="1">
    <location>
        <begin position="412"/>
        <end position="442"/>
    </location>
</feature>
<feature type="compositionally biased region" description="Basic and acidic residues" evidence="1">
    <location>
        <begin position="412"/>
        <end position="423"/>
    </location>
</feature>
<reference evidence="2" key="1">
    <citation type="submission" date="2023-03" db="EMBL/GenBank/DDBJ databases">
        <title>Massive genome expansion in bonnet fungi (Mycena s.s.) driven by repeated elements and novel gene families across ecological guilds.</title>
        <authorList>
            <consortium name="Lawrence Berkeley National Laboratory"/>
            <person name="Harder C.B."/>
            <person name="Miyauchi S."/>
            <person name="Viragh M."/>
            <person name="Kuo A."/>
            <person name="Thoen E."/>
            <person name="Andreopoulos B."/>
            <person name="Lu D."/>
            <person name="Skrede I."/>
            <person name="Drula E."/>
            <person name="Henrissat B."/>
            <person name="Morin E."/>
            <person name="Kohler A."/>
            <person name="Barry K."/>
            <person name="LaButti K."/>
            <person name="Morin E."/>
            <person name="Salamov A."/>
            <person name="Lipzen A."/>
            <person name="Mereny Z."/>
            <person name="Hegedus B."/>
            <person name="Baldrian P."/>
            <person name="Stursova M."/>
            <person name="Weitz H."/>
            <person name="Taylor A."/>
            <person name="Grigoriev I.V."/>
            <person name="Nagy L.G."/>
            <person name="Martin F."/>
            <person name="Kauserud H."/>
        </authorList>
    </citation>
    <scope>NUCLEOTIDE SEQUENCE</scope>
    <source>
        <strain evidence="2">CBHHK182m</strain>
    </source>
</reference>
<organism evidence="2 3">
    <name type="scientific">Mycena metata</name>
    <dbReference type="NCBI Taxonomy" id="1033252"/>
    <lineage>
        <taxon>Eukaryota</taxon>
        <taxon>Fungi</taxon>
        <taxon>Dikarya</taxon>
        <taxon>Basidiomycota</taxon>
        <taxon>Agaricomycotina</taxon>
        <taxon>Agaricomycetes</taxon>
        <taxon>Agaricomycetidae</taxon>
        <taxon>Agaricales</taxon>
        <taxon>Marasmiineae</taxon>
        <taxon>Mycenaceae</taxon>
        <taxon>Mycena</taxon>
    </lineage>
</organism>
<protein>
    <submittedName>
        <fullName evidence="2">Uncharacterized protein</fullName>
    </submittedName>
</protein>
<gene>
    <name evidence="2" type="ORF">B0H16DRAFT_1471945</name>
</gene>
<comment type="caution">
    <text evidence="2">The sequence shown here is derived from an EMBL/GenBank/DDBJ whole genome shotgun (WGS) entry which is preliminary data.</text>
</comment>
<name>A0AAD7HPG2_9AGAR</name>
<evidence type="ECO:0000256" key="1">
    <source>
        <dbReference type="SAM" id="MobiDB-lite"/>
    </source>
</evidence>
<dbReference type="AlphaFoldDB" id="A0AAD7HPG2"/>
<keyword evidence="3" id="KW-1185">Reference proteome</keyword>
<feature type="region of interest" description="Disordered" evidence="1">
    <location>
        <begin position="1"/>
        <end position="31"/>
    </location>
</feature>
<evidence type="ECO:0000313" key="3">
    <source>
        <dbReference type="Proteomes" id="UP001215598"/>
    </source>
</evidence>
<accession>A0AAD7HPG2</accession>
<dbReference type="EMBL" id="JARKIB010000196">
    <property type="protein sequence ID" value="KAJ7725160.1"/>
    <property type="molecule type" value="Genomic_DNA"/>
</dbReference>